<proteinExistence type="predicted"/>
<dbReference type="AlphaFoldDB" id="A0A6C0J4Q3"/>
<dbReference type="EMBL" id="MN740294">
    <property type="protein sequence ID" value="QHT98623.1"/>
    <property type="molecule type" value="Genomic_DNA"/>
</dbReference>
<reference evidence="1" key="1">
    <citation type="journal article" date="2020" name="Nature">
        <title>Giant virus diversity and host interactions through global metagenomics.</title>
        <authorList>
            <person name="Schulz F."/>
            <person name="Roux S."/>
            <person name="Paez-Espino D."/>
            <person name="Jungbluth S."/>
            <person name="Walsh D.A."/>
            <person name="Denef V.J."/>
            <person name="McMahon K.D."/>
            <person name="Konstantinidis K.T."/>
            <person name="Eloe-Fadrosh E.A."/>
            <person name="Kyrpides N.C."/>
            <person name="Woyke T."/>
        </authorList>
    </citation>
    <scope>NUCLEOTIDE SEQUENCE</scope>
    <source>
        <strain evidence="1">GVMAG-M-3300025676-16</strain>
    </source>
</reference>
<accession>A0A6C0J4Q3</accession>
<sequence>MPLWHGKYEEVTCKIMDHFAFGGYNSMKTYCTLYTKIDDIIQRDDSPFTAEGFLKSHIDFNNLHIIRIYLQYSVMRLKGLEKSVIKFYTRNLLL</sequence>
<protein>
    <submittedName>
        <fullName evidence="1">Uncharacterized protein</fullName>
    </submittedName>
</protein>
<evidence type="ECO:0000313" key="1">
    <source>
        <dbReference type="EMBL" id="QHT98623.1"/>
    </source>
</evidence>
<name>A0A6C0J4Q3_9ZZZZ</name>
<organism evidence="1">
    <name type="scientific">viral metagenome</name>
    <dbReference type="NCBI Taxonomy" id="1070528"/>
    <lineage>
        <taxon>unclassified sequences</taxon>
        <taxon>metagenomes</taxon>
        <taxon>organismal metagenomes</taxon>
    </lineage>
</organism>